<dbReference type="InterPro" id="IPR036513">
    <property type="entry name" value="STAS_dom_sf"/>
</dbReference>
<dbReference type="PROSITE" id="PS50801">
    <property type="entry name" value="STAS"/>
    <property type="match status" value="1"/>
</dbReference>
<accession>A0A367ZH54</accession>
<protein>
    <recommendedName>
        <fullName evidence="1">STAS domain-containing protein</fullName>
    </recommendedName>
</protein>
<dbReference type="PANTHER" id="PTHR33495:SF2">
    <property type="entry name" value="ANTI-SIGMA FACTOR ANTAGONIST TM_1081-RELATED"/>
    <property type="match status" value="1"/>
</dbReference>
<comment type="caution">
    <text evidence="2">The sequence shown here is derived from an EMBL/GenBank/DDBJ whole genome shotgun (WGS) entry which is preliminary data.</text>
</comment>
<dbReference type="InterPro" id="IPR002645">
    <property type="entry name" value="STAS_dom"/>
</dbReference>
<dbReference type="PANTHER" id="PTHR33495">
    <property type="entry name" value="ANTI-SIGMA FACTOR ANTAGONIST TM_1081-RELATED-RELATED"/>
    <property type="match status" value="1"/>
</dbReference>
<sequence>MPTFTCQAEARGTICLIRTNGYLDEAGGRVLAETVGQWLPKGIRHFVLNFQGSPVINSQGIAQLIELSEIVVDEKKGGLAFVGLNELTMGVFRMVGLLKVGQAFPDEASALEDLASQG</sequence>
<dbReference type="EMBL" id="QOQW01000035">
    <property type="protein sequence ID" value="RCK76722.1"/>
    <property type="molecule type" value="Genomic_DNA"/>
</dbReference>
<organism evidence="2 3">
    <name type="scientific">Candidatus Ozemobacter sibiricus</name>
    <dbReference type="NCBI Taxonomy" id="2268124"/>
    <lineage>
        <taxon>Bacteria</taxon>
        <taxon>Candidatus Ozemobacteria</taxon>
        <taxon>Candidatus Ozemobacterales</taxon>
        <taxon>Candidatus Ozemobacteraceae</taxon>
        <taxon>Candidatus Ozemobacter</taxon>
    </lineage>
</organism>
<name>A0A367ZH54_9BACT</name>
<dbReference type="GO" id="GO:0043856">
    <property type="term" value="F:anti-sigma factor antagonist activity"/>
    <property type="evidence" value="ECO:0007669"/>
    <property type="project" value="TreeGrafter"/>
</dbReference>
<evidence type="ECO:0000313" key="3">
    <source>
        <dbReference type="Proteomes" id="UP000252355"/>
    </source>
</evidence>
<reference evidence="2 3" key="1">
    <citation type="submission" date="2018-05" db="EMBL/GenBank/DDBJ databases">
        <title>A metagenomic window into the 2 km-deep terrestrial subsurface aquifer revealed taxonomically and functionally diverse microbial community comprising novel uncultured bacterial lineages.</title>
        <authorList>
            <person name="Kadnikov V.V."/>
            <person name="Mardanov A.V."/>
            <person name="Beletsky A.V."/>
            <person name="Banks D."/>
            <person name="Pimenov N.V."/>
            <person name="Frank Y.A."/>
            <person name="Karnachuk O.V."/>
            <person name="Ravin N.V."/>
        </authorList>
    </citation>
    <scope>NUCLEOTIDE SEQUENCE [LARGE SCALE GENOMIC DNA]</scope>
    <source>
        <strain evidence="2">BY5</strain>
    </source>
</reference>
<gene>
    <name evidence="2" type="ORF">OZSIB_3314</name>
</gene>
<dbReference type="Proteomes" id="UP000252355">
    <property type="component" value="Unassembled WGS sequence"/>
</dbReference>
<dbReference type="Gene3D" id="3.30.750.24">
    <property type="entry name" value="STAS domain"/>
    <property type="match status" value="1"/>
</dbReference>
<dbReference type="Pfam" id="PF01740">
    <property type="entry name" value="STAS"/>
    <property type="match status" value="1"/>
</dbReference>
<dbReference type="SUPFAM" id="SSF52091">
    <property type="entry name" value="SpoIIaa-like"/>
    <property type="match status" value="1"/>
</dbReference>
<feature type="domain" description="STAS" evidence="1">
    <location>
        <begin position="4"/>
        <end position="114"/>
    </location>
</feature>
<dbReference type="CDD" id="cd07043">
    <property type="entry name" value="STAS_anti-anti-sigma_factors"/>
    <property type="match status" value="1"/>
</dbReference>
<dbReference type="AlphaFoldDB" id="A0A367ZH54"/>
<evidence type="ECO:0000313" key="2">
    <source>
        <dbReference type="EMBL" id="RCK76722.1"/>
    </source>
</evidence>
<proteinExistence type="predicted"/>
<evidence type="ECO:0000259" key="1">
    <source>
        <dbReference type="PROSITE" id="PS50801"/>
    </source>
</evidence>